<evidence type="ECO:0000256" key="1">
    <source>
        <dbReference type="SAM" id="Phobius"/>
    </source>
</evidence>
<keyword evidence="1" id="KW-1133">Transmembrane helix</keyword>
<dbReference type="EMBL" id="UINC01054582">
    <property type="protein sequence ID" value="SVB72470.1"/>
    <property type="molecule type" value="Genomic_DNA"/>
</dbReference>
<keyword evidence="1" id="KW-0472">Membrane</keyword>
<gene>
    <name evidence="2" type="ORF">METZ01_LOCUS225324</name>
</gene>
<keyword evidence="1" id="KW-0812">Transmembrane</keyword>
<evidence type="ECO:0000313" key="2">
    <source>
        <dbReference type="EMBL" id="SVB72470.1"/>
    </source>
</evidence>
<dbReference type="AlphaFoldDB" id="A0A382GB77"/>
<dbReference type="InterPro" id="IPR021776">
    <property type="entry name" value="ActD"/>
</dbReference>
<dbReference type="PANTHER" id="PTHR40394:SF2">
    <property type="entry name" value="QUINOL:CYTOCHROME C OXIDOREDUCTASE MEMBRANE PROTEIN"/>
    <property type="match status" value="1"/>
</dbReference>
<evidence type="ECO:0008006" key="3">
    <source>
        <dbReference type="Google" id="ProtNLM"/>
    </source>
</evidence>
<feature type="transmembrane region" description="Helical" evidence="1">
    <location>
        <begin position="95"/>
        <end position="119"/>
    </location>
</feature>
<organism evidence="2">
    <name type="scientific">marine metagenome</name>
    <dbReference type="NCBI Taxonomy" id="408172"/>
    <lineage>
        <taxon>unclassified sequences</taxon>
        <taxon>metagenomes</taxon>
        <taxon>ecological metagenomes</taxon>
    </lineage>
</organism>
<dbReference type="PANTHER" id="PTHR40394">
    <property type="entry name" value="LIPOPROTEIN-RELATED"/>
    <property type="match status" value="1"/>
</dbReference>
<sequence length="176" mass="19808">MSESYGIMAQFDTPAATLKAAQKVRDAGYSRWDVHTPFPIHGMDHAMGMKNSPVGWFTFLGGLFGYTAGNLMIWFMNSYDYDIVIAGKPLFSGFFAFPVAYECTILLGAFGSLFGMLILNRLPRLHHPLLKNKRFAKVTHDKFFVVIECEDPKYKESKARNLLESSGASHVEIIKE</sequence>
<proteinExistence type="predicted"/>
<protein>
    <recommendedName>
        <fullName evidence="3">DUF3341 domain-containing protein</fullName>
    </recommendedName>
</protein>
<feature type="transmembrane region" description="Helical" evidence="1">
    <location>
        <begin position="54"/>
        <end position="75"/>
    </location>
</feature>
<dbReference type="Pfam" id="PF11821">
    <property type="entry name" value="ActD"/>
    <property type="match status" value="1"/>
</dbReference>
<accession>A0A382GB77</accession>
<name>A0A382GB77_9ZZZZ</name>
<reference evidence="2" key="1">
    <citation type="submission" date="2018-05" db="EMBL/GenBank/DDBJ databases">
        <authorList>
            <person name="Lanie J.A."/>
            <person name="Ng W.-L."/>
            <person name="Kazmierczak K.M."/>
            <person name="Andrzejewski T.M."/>
            <person name="Davidsen T.M."/>
            <person name="Wayne K.J."/>
            <person name="Tettelin H."/>
            <person name="Glass J.I."/>
            <person name="Rusch D."/>
            <person name="Podicherti R."/>
            <person name="Tsui H.-C.T."/>
            <person name="Winkler M.E."/>
        </authorList>
    </citation>
    <scope>NUCLEOTIDE SEQUENCE</scope>
</reference>